<reference evidence="1 2" key="1">
    <citation type="submission" date="2014-04" db="EMBL/GenBank/DDBJ databases">
        <authorList>
            <consortium name="DOE Joint Genome Institute"/>
            <person name="Kuo A."/>
            <person name="Kohler A."/>
            <person name="Nagy L.G."/>
            <person name="Floudas D."/>
            <person name="Copeland A."/>
            <person name="Barry K.W."/>
            <person name="Cichocki N."/>
            <person name="Veneault-Fourrey C."/>
            <person name="LaButti K."/>
            <person name="Lindquist E.A."/>
            <person name="Lipzen A."/>
            <person name="Lundell T."/>
            <person name="Morin E."/>
            <person name="Murat C."/>
            <person name="Sun H."/>
            <person name="Tunlid A."/>
            <person name="Henrissat B."/>
            <person name="Grigoriev I.V."/>
            <person name="Hibbett D.S."/>
            <person name="Martin F."/>
            <person name="Nordberg H.P."/>
            <person name="Cantor M.N."/>
            <person name="Hua S.X."/>
        </authorList>
    </citation>
    <scope>NUCLEOTIDE SEQUENCE [LARGE SCALE GENOMIC DNA]</scope>
    <source>
        <strain evidence="1 2">Foug A</strain>
    </source>
</reference>
<reference evidence="2" key="2">
    <citation type="submission" date="2015-01" db="EMBL/GenBank/DDBJ databases">
        <title>Evolutionary Origins and Diversification of the Mycorrhizal Mutualists.</title>
        <authorList>
            <consortium name="DOE Joint Genome Institute"/>
            <consortium name="Mycorrhizal Genomics Consortium"/>
            <person name="Kohler A."/>
            <person name="Kuo A."/>
            <person name="Nagy L.G."/>
            <person name="Floudas D."/>
            <person name="Copeland A."/>
            <person name="Barry K.W."/>
            <person name="Cichocki N."/>
            <person name="Veneault-Fourrey C."/>
            <person name="LaButti K."/>
            <person name="Lindquist E.A."/>
            <person name="Lipzen A."/>
            <person name="Lundell T."/>
            <person name="Morin E."/>
            <person name="Murat C."/>
            <person name="Riley R."/>
            <person name="Ohm R."/>
            <person name="Sun H."/>
            <person name="Tunlid A."/>
            <person name="Henrissat B."/>
            <person name="Grigoriev I.V."/>
            <person name="Hibbett D.S."/>
            <person name="Martin F."/>
        </authorList>
    </citation>
    <scope>NUCLEOTIDE SEQUENCE [LARGE SCALE GENOMIC DNA]</scope>
    <source>
        <strain evidence="2">Foug A</strain>
    </source>
</reference>
<dbReference type="AlphaFoldDB" id="A0A0C3DQH6"/>
<organism evidence="1 2">
    <name type="scientific">Scleroderma citrinum Foug A</name>
    <dbReference type="NCBI Taxonomy" id="1036808"/>
    <lineage>
        <taxon>Eukaryota</taxon>
        <taxon>Fungi</taxon>
        <taxon>Dikarya</taxon>
        <taxon>Basidiomycota</taxon>
        <taxon>Agaricomycotina</taxon>
        <taxon>Agaricomycetes</taxon>
        <taxon>Agaricomycetidae</taxon>
        <taxon>Boletales</taxon>
        <taxon>Sclerodermatineae</taxon>
        <taxon>Sclerodermataceae</taxon>
        <taxon>Scleroderma</taxon>
    </lineage>
</organism>
<accession>A0A0C3DQH6</accession>
<keyword evidence="2" id="KW-1185">Reference proteome</keyword>
<name>A0A0C3DQH6_9AGAM</name>
<sequence length="65" mass="6929">MPQQTNEVRAHNCVASEPSQSWQPGVAATGGYSWAMSLPNPGQFATPTCLLVARSEVCECSVSFI</sequence>
<dbReference type="EMBL" id="KN822039">
    <property type="protein sequence ID" value="KIM62910.1"/>
    <property type="molecule type" value="Genomic_DNA"/>
</dbReference>
<dbReference type="HOGENOM" id="CLU_2851050_0_0_1"/>
<evidence type="ECO:0000313" key="2">
    <source>
        <dbReference type="Proteomes" id="UP000053989"/>
    </source>
</evidence>
<dbReference type="Proteomes" id="UP000053989">
    <property type="component" value="Unassembled WGS sequence"/>
</dbReference>
<evidence type="ECO:0000313" key="1">
    <source>
        <dbReference type="EMBL" id="KIM62910.1"/>
    </source>
</evidence>
<gene>
    <name evidence="1" type="ORF">SCLCIDRAFT_781941</name>
</gene>
<protein>
    <submittedName>
        <fullName evidence="1">Uncharacterized protein</fullName>
    </submittedName>
</protein>
<dbReference type="InParanoid" id="A0A0C3DQH6"/>
<proteinExistence type="predicted"/>